<evidence type="ECO:0000313" key="4">
    <source>
        <dbReference type="Proteomes" id="UP000322873"/>
    </source>
</evidence>
<name>A0A5M9K5M8_MONFR</name>
<feature type="region of interest" description="Disordered" evidence="1">
    <location>
        <begin position="643"/>
        <end position="669"/>
    </location>
</feature>
<accession>A0A5M9K5M8</accession>
<protein>
    <recommendedName>
        <fullName evidence="5">Pre-mRNA splicing factor CLF1</fullName>
    </recommendedName>
</protein>
<feature type="region of interest" description="Disordered" evidence="1">
    <location>
        <begin position="464"/>
        <end position="488"/>
    </location>
</feature>
<dbReference type="EMBL" id="VICG01000001">
    <property type="protein sequence ID" value="KAA8576941.1"/>
    <property type="molecule type" value="Genomic_DNA"/>
</dbReference>
<feature type="transmembrane region" description="Helical" evidence="2">
    <location>
        <begin position="380"/>
        <end position="402"/>
    </location>
</feature>
<feature type="region of interest" description="Disordered" evidence="1">
    <location>
        <begin position="699"/>
        <end position="739"/>
    </location>
</feature>
<dbReference type="Proteomes" id="UP000322873">
    <property type="component" value="Unassembled WGS sequence"/>
</dbReference>
<dbReference type="VEuPathDB" id="FungiDB:MFRU_014g00010"/>
<evidence type="ECO:0008006" key="5">
    <source>
        <dbReference type="Google" id="ProtNLM"/>
    </source>
</evidence>
<evidence type="ECO:0000256" key="2">
    <source>
        <dbReference type="SAM" id="Phobius"/>
    </source>
</evidence>
<feature type="compositionally biased region" description="Polar residues" evidence="1">
    <location>
        <begin position="526"/>
        <end position="540"/>
    </location>
</feature>
<evidence type="ECO:0000256" key="1">
    <source>
        <dbReference type="SAM" id="MobiDB-lite"/>
    </source>
</evidence>
<dbReference type="AlphaFoldDB" id="A0A5M9K5M8"/>
<feature type="compositionally biased region" description="Basic and acidic residues" evidence="1">
    <location>
        <begin position="422"/>
        <end position="434"/>
    </location>
</feature>
<feature type="region of interest" description="Disordered" evidence="1">
    <location>
        <begin position="422"/>
        <end position="451"/>
    </location>
</feature>
<feature type="compositionally biased region" description="Polar residues" evidence="1">
    <location>
        <begin position="479"/>
        <end position="488"/>
    </location>
</feature>
<keyword evidence="2" id="KW-0472">Membrane</keyword>
<gene>
    <name evidence="3" type="ORF">EYC84_006974</name>
</gene>
<proteinExistence type="predicted"/>
<organism evidence="3 4">
    <name type="scientific">Monilinia fructicola</name>
    <name type="common">Brown rot fungus</name>
    <name type="synonym">Ciboria fructicola</name>
    <dbReference type="NCBI Taxonomy" id="38448"/>
    <lineage>
        <taxon>Eukaryota</taxon>
        <taxon>Fungi</taxon>
        <taxon>Dikarya</taxon>
        <taxon>Ascomycota</taxon>
        <taxon>Pezizomycotina</taxon>
        <taxon>Leotiomycetes</taxon>
        <taxon>Helotiales</taxon>
        <taxon>Sclerotiniaceae</taxon>
        <taxon>Monilinia</taxon>
    </lineage>
</organism>
<comment type="caution">
    <text evidence="3">The sequence shown here is derived from an EMBL/GenBank/DDBJ whole genome shotgun (WGS) entry which is preliminary data.</text>
</comment>
<feature type="compositionally biased region" description="Low complexity" evidence="1">
    <location>
        <begin position="344"/>
        <end position="358"/>
    </location>
</feature>
<dbReference type="InterPro" id="IPR015915">
    <property type="entry name" value="Kelch-typ_b-propeller"/>
</dbReference>
<evidence type="ECO:0000313" key="3">
    <source>
        <dbReference type="EMBL" id="KAA8576941.1"/>
    </source>
</evidence>
<sequence length="739" mass="78972">MALPKPKYPLDDSCSILYNNTLYTYNSEAFQSLSLVQGAEWTQLPQGEPVKGGVCVKAAPMNGQDALYIVGGTSSNATSTYPGLQRYSFNDGKWETITTTVSVAQNRLWHSAVYLNGSDSILMYAGTQDGGKHASSQTFTIAASPPYNVLSFQAIAPPAIQPTLLPWSSHSAIYIGGTDTNTDVMEFDPATSWVNSNISLASPIYNASAVKAVVVTGDDGSKNLYTFDMTVSPNSVNRTVLVNGSGKPVKNAKAIVSKSTTGTQASKSRRSSLTVADWPAYNGTLAPKSTRTSCSVAMGAAGQVVISGGNENDVLCIFEAKENAWINATSMLVKSTTTQKVIPSTSSSVTSSSIPTSTGNSTAISSDSNDQVADTFPVKVLGAVLGSIIGAALLLIALLILFRWRRKQRDIKNAQENEYPLEKNGLEFSDRGPADMHPSMPPQHGPSASQGSYSSMAILMGRMGHRRGDDDKGHGSVGSRASSHFNGNYKLTVNEPTPPEQSFAQNALAKEVSFGEETVTPRPRNPGTQRQGSTRRSSGWNRYWSGGSAMTSFLGFGESKRNTTTGDDDATSRYSDPRLTTQVNNQRFPSQITTTSALVPPLKIPIPGDTPLYRVATNSPTVSTAGSHFPVAAEMSGTIEGLRPDSYVSNSSSYDDRSDLYSSGVPESVHDPESWAMGHHSRPSNAYTVSVYTTANRDTVGTSDFAPQLPQPPPPLQQQNQPSIPSDMSWLNLGTKTRI</sequence>
<feature type="compositionally biased region" description="Polar residues" evidence="1">
    <location>
        <begin position="359"/>
        <end position="369"/>
    </location>
</feature>
<dbReference type="SUPFAM" id="SSF117281">
    <property type="entry name" value="Kelch motif"/>
    <property type="match status" value="1"/>
</dbReference>
<reference evidence="3 4" key="1">
    <citation type="submission" date="2019-06" db="EMBL/GenBank/DDBJ databases">
        <title>Genome Sequence of the Brown Rot Fungal Pathogen Monilinia fructicola.</title>
        <authorList>
            <person name="De Miccolis Angelini R.M."/>
            <person name="Landi L."/>
            <person name="Abate D."/>
            <person name="Pollastro S."/>
            <person name="Romanazzi G."/>
            <person name="Faretra F."/>
        </authorList>
    </citation>
    <scope>NUCLEOTIDE SEQUENCE [LARGE SCALE GENOMIC DNA]</scope>
    <source>
        <strain evidence="3 4">Mfrc123</strain>
    </source>
</reference>
<feature type="region of interest" description="Disordered" evidence="1">
    <location>
        <begin position="555"/>
        <end position="576"/>
    </location>
</feature>
<keyword evidence="4" id="KW-1185">Reference proteome</keyword>
<keyword evidence="2" id="KW-1133">Transmembrane helix</keyword>
<feature type="region of interest" description="Disordered" evidence="1">
    <location>
        <begin position="344"/>
        <end position="369"/>
    </location>
</feature>
<keyword evidence="2" id="KW-0812">Transmembrane</keyword>
<feature type="region of interest" description="Disordered" evidence="1">
    <location>
        <begin position="514"/>
        <end position="542"/>
    </location>
</feature>
<dbReference type="Gene3D" id="2.120.10.80">
    <property type="entry name" value="Kelch-type beta propeller"/>
    <property type="match status" value="1"/>
</dbReference>